<dbReference type="Gene3D" id="1.10.260.40">
    <property type="entry name" value="lambda repressor-like DNA-binding domains"/>
    <property type="match status" value="1"/>
</dbReference>
<dbReference type="Proteomes" id="UP000033699">
    <property type="component" value="Unassembled WGS sequence"/>
</dbReference>
<name>A0A0F2T790_STRR3</name>
<feature type="domain" description="HTH cro/C1-type" evidence="2">
    <location>
        <begin position="19"/>
        <end position="79"/>
    </location>
</feature>
<dbReference type="PATRIC" id="fig|359131.3.peg.1264"/>
<protein>
    <recommendedName>
        <fullName evidence="2">HTH cro/C1-type domain-containing protein</fullName>
    </recommendedName>
</protein>
<comment type="caution">
    <text evidence="3">The sequence shown here is derived from an EMBL/GenBank/DDBJ whole genome shotgun (WGS) entry which is preliminary data.</text>
</comment>
<dbReference type="InterPro" id="IPR010982">
    <property type="entry name" value="Lambda_DNA-bd_dom_sf"/>
</dbReference>
<feature type="compositionally biased region" description="Basic and acidic residues" evidence="1">
    <location>
        <begin position="212"/>
        <end position="221"/>
    </location>
</feature>
<reference evidence="3 4" key="1">
    <citation type="submission" date="2015-02" db="EMBL/GenBank/DDBJ databases">
        <authorList>
            <person name="Ju K.-S."/>
            <person name="Doroghazi J.R."/>
            <person name="Metcalf W."/>
        </authorList>
    </citation>
    <scope>NUCLEOTIDE SEQUENCE [LARGE SCALE GENOMIC DNA]</scope>
    <source>
        <strain evidence="3 4">ATCC 31215</strain>
    </source>
</reference>
<evidence type="ECO:0000313" key="4">
    <source>
        <dbReference type="Proteomes" id="UP000033699"/>
    </source>
</evidence>
<dbReference type="Pfam" id="PF13560">
    <property type="entry name" value="HTH_31"/>
    <property type="match status" value="1"/>
</dbReference>
<evidence type="ECO:0000313" key="3">
    <source>
        <dbReference type="EMBL" id="KJS58286.1"/>
    </source>
</evidence>
<dbReference type="PROSITE" id="PS50943">
    <property type="entry name" value="HTH_CROC1"/>
    <property type="match status" value="1"/>
</dbReference>
<dbReference type="InterPro" id="IPR001387">
    <property type="entry name" value="Cro/C1-type_HTH"/>
</dbReference>
<dbReference type="SMART" id="SM00530">
    <property type="entry name" value="HTH_XRE"/>
    <property type="match status" value="1"/>
</dbReference>
<proteinExistence type="predicted"/>
<dbReference type="GO" id="GO:0003677">
    <property type="term" value="F:DNA binding"/>
    <property type="evidence" value="ECO:0007669"/>
    <property type="project" value="InterPro"/>
</dbReference>
<dbReference type="RefSeq" id="WP_045704428.1">
    <property type="nucleotide sequence ID" value="NZ_JZKH01000122.1"/>
</dbReference>
<dbReference type="EMBL" id="JZKH01000122">
    <property type="protein sequence ID" value="KJS58286.1"/>
    <property type="molecule type" value="Genomic_DNA"/>
</dbReference>
<organism evidence="3 4">
    <name type="scientific">Streptomyces rubellomurinus (strain ATCC 31215)</name>
    <dbReference type="NCBI Taxonomy" id="359131"/>
    <lineage>
        <taxon>Bacteria</taxon>
        <taxon>Bacillati</taxon>
        <taxon>Actinomycetota</taxon>
        <taxon>Actinomycetes</taxon>
        <taxon>Kitasatosporales</taxon>
        <taxon>Streptomycetaceae</taxon>
        <taxon>Streptomyces</taxon>
    </lineage>
</organism>
<dbReference type="SUPFAM" id="SSF47413">
    <property type="entry name" value="lambda repressor-like DNA-binding domains"/>
    <property type="match status" value="1"/>
</dbReference>
<dbReference type="OrthoDB" id="4161577at2"/>
<dbReference type="AlphaFoldDB" id="A0A0F2T790"/>
<sequence>MTNPKDWQAGVTGRVAEAVRRFREERGMSAQDVAAACAKLGYPIARNVIANLENGRRSSVDVAEVLVLAKVLDVPPVVFLVPLGEVGEVELLPGLMYSTGEALQWVCGEQPFDHEPTNDLELRFSAIRNYSETLRGLQKTISSSEEFRRKVATARDPQTREANVKLVNQFDEIIGDYSQDVQDQRSTMRRKGITPPALPSELAYLDLSHHDDWGHVSKETPDESGSQPAADEEI</sequence>
<gene>
    <name evidence="3" type="ORF">VM95_34245</name>
</gene>
<evidence type="ECO:0000259" key="2">
    <source>
        <dbReference type="PROSITE" id="PS50943"/>
    </source>
</evidence>
<evidence type="ECO:0000256" key="1">
    <source>
        <dbReference type="SAM" id="MobiDB-lite"/>
    </source>
</evidence>
<feature type="region of interest" description="Disordered" evidence="1">
    <location>
        <begin position="212"/>
        <end position="234"/>
    </location>
</feature>
<accession>A0A0F2T790</accession>
<dbReference type="CDD" id="cd00093">
    <property type="entry name" value="HTH_XRE"/>
    <property type="match status" value="1"/>
</dbReference>
<keyword evidence="4" id="KW-1185">Reference proteome</keyword>